<reference evidence="1" key="1">
    <citation type="journal article" date="2021" name="New Phytol.">
        <title>Evolutionary innovations through gain and loss of genes in the ectomycorrhizal Boletales.</title>
        <authorList>
            <person name="Wu G."/>
            <person name="Miyauchi S."/>
            <person name="Morin E."/>
            <person name="Kuo A."/>
            <person name="Drula E."/>
            <person name="Varga T."/>
            <person name="Kohler A."/>
            <person name="Feng B."/>
            <person name="Cao Y."/>
            <person name="Lipzen A."/>
            <person name="Daum C."/>
            <person name="Hundley H."/>
            <person name="Pangilinan J."/>
            <person name="Johnson J."/>
            <person name="Barry K."/>
            <person name="LaButti K."/>
            <person name="Ng V."/>
            <person name="Ahrendt S."/>
            <person name="Min B."/>
            <person name="Choi I.G."/>
            <person name="Park H."/>
            <person name="Plett J.M."/>
            <person name="Magnuson J."/>
            <person name="Spatafora J.W."/>
            <person name="Nagy L.G."/>
            <person name="Henrissat B."/>
            <person name="Grigoriev I.V."/>
            <person name="Yang Z.L."/>
            <person name="Xu J."/>
            <person name="Martin F.M."/>
        </authorList>
    </citation>
    <scope>NUCLEOTIDE SEQUENCE</scope>
    <source>
        <strain evidence="1">ATCC 28755</strain>
    </source>
</reference>
<name>A0ACB8A3A8_9AGAM</name>
<gene>
    <name evidence="1" type="ORF">BJ138DRAFT_1160828</name>
</gene>
<protein>
    <submittedName>
        <fullName evidence="1">TIP41-like family-domain-containing protein</fullName>
    </submittedName>
</protein>
<dbReference type="EMBL" id="MU267934">
    <property type="protein sequence ID" value="KAH7907138.1"/>
    <property type="molecule type" value="Genomic_DNA"/>
</dbReference>
<proteinExistence type="predicted"/>
<sequence>MSSAIALPPHELSSPNQQTHTIKIANWRITASTHPISNAAECDALQSALGFALPEMTFGGNSLLLEYNASGVGWKYVFDTRGALGAVKGGELGEGDGGVKVGYADAWLKSRTDPGTNLPLPATMAAKPYDWTYTTTYAGHPESPSAPTNIIPWTPADPANPAHIIPMAELTRPDPILFYAEIPLFEDELHDNGSSSLIVRIRVMPTCIFILSRFTLRVDNVLFRTHDTRVYHSFVSTPPLVVRQVSGWAAPYDKVKRQLPDRNDLTPLTDATFVARVLAEMPAQTSQKTGAGTGWRGLGTKLEVAVLEQPAT</sequence>
<evidence type="ECO:0000313" key="1">
    <source>
        <dbReference type="EMBL" id="KAH7907138.1"/>
    </source>
</evidence>
<keyword evidence="2" id="KW-1185">Reference proteome</keyword>
<accession>A0ACB8A3A8</accession>
<comment type="caution">
    <text evidence="1">The sequence shown here is derived from an EMBL/GenBank/DDBJ whole genome shotgun (WGS) entry which is preliminary data.</text>
</comment>
<evidence type="ECO:0000313" key="2">
    <source>
        <dbReference type="Proteomes" id="UP000790377"/>
    </source>
</evidence>
<organism evidence="1 2">
    <name type="scientific">Hygrophoropsis aurantiaca</name>
    <dbReference type="NCBI Taxonomy" id="72124"/>
    <lineage>
        <taxon>Eukaryota</taxon>
        <taxon>Fungi</taxon>
        <taxon>Dikarya</taxon>
        <taxon>Basidiomycota</taxon>
        <taxon>Agaricomycotina</taxon>
        <taxon>Agaricomycetes</taxon>
        <taxon>Agaricomycetidae</taxon>
        <taxon>Boletales</taxon>
        <taxon>Coniophorineae</taxon>
        <taxon>Hygrophoropsidaceae</taxon>
        <taxon>Hygrophoropsis</taxon>
    </lineage>
</organism>
<dbReference type="Proteomes" id="UP000790377">
    <property type="component" value="Unassembled WGS sequence"/>
</dbReference>